<comment type="catalytic activity">
    <reaction evidence="12">
        <text>1,2-dihydroxy-5-(methylsulfanyl)pent-1-en-3-one + O2 = 3-(methylsulfanyl)propanoate + CO + formate + 2 H(+)</text>
        <dbReference type="Rhea" id="RHEA:14161"/>
        <dbReference type="ChEBI" id="CHEBI:15378"/>
        <dbReference type="ChEBI" id="CHEBI:15379"/>
        <dbReference type="ChEBI" id="CHEBI:15740"/>
        <dbReference type="ChEBI" id="CHEBI:17245"/>
        <dbReference type="ChEBI" id="CHEBI:49016"/>
        <dbReference type="ChEBI" id="CHEBI:49252"/>
        <dbReference type="EC" id="1.13.11.53"/>
    </reaction>
</comment>
<accession>D8SIG5</accession>
<dbReference type="Pfam" id="PF03079">
    <property type="entry name" value="ARD"/>
    <property type="match status" value="1"/>
</dbReference>
<comment type="function">
    <text evidence="12">Catalyzes 2 different reactions between oxygen and the acireductone 1,2-dihydroxy-3-keto-5-methylthiopentene (DHK-MTPene) depending upon the metal bound in the active site. Fe-containing acireductone dioxygenase (Fe-ARD) produces formate and 2-keto-4-methylthiobutyrate (KMTB), the alpha-ketoacid precursor of methionine in the methionine recycle pathway. Ni-containing acireductone dioxygenase (Ni-ARD) produces methylthiopropionate, carbon monoxide and formate, and does not lie on the methionine recycle pathway.</text>
</comment>
<evidence type="ECO:0000256" key="5">
    <source>
        <dbReference type="ARBA" id="ARBA00022605"/>
    </source>
</evidence>
<dbReference type="SUPFAM" id="SSF51182">
    <property type="entry name" value="RmlC-like cupins"/>
    <property type="match status" value="1"/>
</dbReference>
<dbReference type="OMA" id="RWYQEHY"/>
<dbReference type="GO" id="GO:0006555">
    <property type="term" value="P:methionine metabolic process"/>
    <property type="evidence" value="ECO:0000318"/>
    <property type="project" value="GO_Central"/>
</dbReference>
<dbReference type="EC" id="1.13.11.54" evidence="12"/>
<dbReference type="STRING" id="88036.D8SIG5"/>
<keyword evidence="11 12" id="KW-0539">Nucleus</keyword>
<evidence type="ECO:0000256" key="7">
    <source>
        <dbReference type="ARBA" id="ARBA00022964"/>
    </source>
</evidence>
<feature type="binding site" evidence="12">
    <location>
        <position position="93"/>
    </location>
    <ligand>
        <name>Fe(2+)</name>
        <dbReference type="ChEBI" id="CHEBI:29033"/>
        <note>for iron-dependent acireductone dioxygenase activity</note>
    </ligand>
</feature>
<gene>
    <name evidence="13" type="ORF">SELMODRAFT_445420</name>
</gene>
<dbReference type="InterPro" id="IPR027496">
    <property type="entry name" value="ARD_euk"/>
</dbReference>
<dbReference type="EC" id="1.13.11.53" evidence="12"/>
<sequence>MKAWYMDSSCEDQRLPHHLDPPQYVSEEHLSELGVLHWVMNADEYETDPQLKKLREERGYDYEDFITVSPDKLPNYEHKIKTFYEEHIHTDEEIRYCLDGSGYFDVRDSDDRWIRIWVEKGDMIVLPAGSYHRFTNDESNYIKAMRLFVGAPIWTPYNRPQDDHPIRQQYVSEIRRKSSGAGIEAH</sequence>
<comment type="pathway">
    <text evidence="12">Amino-acid biosynthesis; L-methionine biosynthesis via salvage pathway; L-methionine from S-methyl-5-thio-alpha-D-ribose 1-phosphate: step 5/6.</text>
</comment>
<proteinExistence type="inferred from homology"/>
<dbReference type="GO" id="GO:0005886">
    <property type="term" value="C:plasma membrane"/>
    <property type="evidence" value="ECO:0007669"/>
    <property type="project" value="UniProtKB-SubCell"/>
</dbReference>
<keyword evidence="7 12" id="KW-0223">Dioxygenase</keyword>
<feature type="binding site" evidence="12">
    <location>
        <position position="87"/>
    </location>
    <ligand>
        <name>Ni(2+)</name>
        <dbReference type="ChEBI" id="CHEBI:49786"/>
        <note>for nickel-dependent acireductone dioxygenase activity</note>
    </ligand>
</feature>
<evidence type="ECO:0000256" key="1">
    <source>
        <dbReference type="ARBA" id="ARBA00000428"/>
    </source>
</evidence>
<dbReference type="KEGG" id="smo:SELMODRAFT_445420"/>
<dbReference type="PANTHER" id="PTHR23418:SF0">
    <property type="entry name" value="ACIREDUCTONE DIOXYGENASE"/>
    <property type="match status" value="1"/>
</dbReference>
<keyword evidence="9 12" id="KW-0408">Iron</keyword>
<protein>
    <recommendedName>
        <fullName evidence="12">Acireductone dioxygenase</fullName>
    </recommendedName>
    <alternativeName>
        <fullName evidence="12">Acireductone dioxygenase (Fe(2+)-requiring)</fullName>
        <shortName evidence="12">ARD'</shortName>
        <shortName evidence="12">Fe-ARD</shortName>
        <ecNumber evidence="12">1.13.11.54</ecNumber>
    </alternativeName>
    <alternativeName>
        <fullName evidence="12">Acireductone dioxygenase (Ni(2+)-requiring)</fullName>
        <shortName evidence="12">ARD</shortName>
        <shortName evidence="12">Ni-ARD</shortName>
        <ecNumber evidence="12">1.13.11.53</ecNumber>
    </alternativeName>
</protein>
<evidence type="ECO:0000256" key="10">
    <source>
        <dbReference type="ARBA" id="ARBA00023167"/>
    </source>
</evidence>
<dbReference type="GO" id="GO:0005737">
    <property type="term" value="C:cytoplasm"/>
    <property type="evidence" value="ECO:0007669"/>
    <property type="project" value="UniProtKB-SubCell"/>
</dbReference>
<dbReference type="InterPro" id="IPR011051">
    <property type="entry name" value="RmlC_Cupin_sf"/>
</dbReference>
<keyword evidence="6 12" id="KW-0479">Metal-binding</keyword>
<dbReference type="InParanoid" id="D8SIG5"/>
<dbReference type="Gene3D" id="2.60.120.10">
    <property type="entry name" value="Jelly Rolls"/>
    <property type="match status" value="1"/>
</dbReference>
<dbReference type="GO" id="GO:0010309">
    <property type="term" value="F:acireductone dioxygenase [iron(II)-requiring] activity"/>
    <property type="evidence" value="ECO:0000318"/>
    <property type="project" value="GO_Central"/>
</dbReference>
<dbReference type="HAMAP" id="MF_03154">
    <property type="entry name" value="Salvage_MtnD_euk"/>
    <property type="match status" value="1"/>
</dbReference>
<dbReference type="eggNOG" id="KOG2107">
    <property type="taxonomic scope" value="Eukaryota"/>
</dbReference>
<evidence type="ECO:0000256" key="9">
    <source>
        <dbReference type="ARBA" id="ARBA00023004"/>
    </source>
</evidence>
<keyword evidence="4 12" id="KW-0533">Nickel</keyword>
<comment type="subcellular location">
    <subcellularLocation>
        <location evidence="2">Cell membrane</location>
        <topology evidence="2">Peripheral membrane protein</topology>
        <orientation evidence="2">Cytoplasmic side</orientation>
    </subcellularLocation>
    <subcellularLocation>
        <location evidence="12">Cytoplasm</location>
    </subcellularLocation>
    <subcellularLocation>
        <location evidence="12">Nucleus</location>
    </subcellularLocation>
</comment>
<dbReference type="AlphaFoldDB" id="D8SIG5"/>
<keyword evidence="3 12" id="KW-0963">Cytoplasm</keyword>
<comment type="cofactor">
    <cofactor evidence="12">
        <name>Fe(2+)</name>
        <dbReference type="ChEBI" id="CHEBI:29033"/>
    </cofactor>
    <cofactor evidence="12">
        <name>Ni(2+)</name>
        <dbReference type="ChEBI" id="CHEBI:49786"/>
    </cofactor>
    <text evidence="12">Binds either 1 Fe or Ni cation per monomer. Iron-binding promotes an acireductone dioxygenase reaction producing 2-keto-4-methylthiobutyrate, while nickel-binding promotes an acireductone dioxygenase reaction producing 3-(methylsulfanyl)propanoate.</text>
</comment>
<dbReference type="InterPro" id="IPR014710">
    <property type="entry name" value="RmlC-like_jellyroll"/>
</dbReference>
<keyword evidence="8 12" id="KW-0560">Oxidoreductase</keyword>
<dbReference type="GO" id="GO:0016151">
    <property type="term" value="F:nickel cation binding"/>
    <property type="evidence" value="ECO:0007669"/>
    <property type="project" value="UniProtKB-UniRule"/>
</dbReference>
<dbReference type="GO" id="GO:0019509">
    <property type="term" value="P:L-methionine salvage from methylthioadenosine"/>
    <property type="evidence" value="ECO:0007669"/>
    <property type="project" value="UniProtKB-UniRule"/>
</dbReference>
<feature type="binding site" evidence="12">
    <location>
        <position position="87"/>
    </location>
    <ligand>
        <name>Fe(2+)</name>
        <dbReference type="ChEBI" id="CHEBI:29033"/>
        <note>for iron-dependent acireductone dioxygenase activity</note>
    </ligand>
</feature>
<evidence type="ECO:0000256" key="6">
    <source>
        <dbReference type="ARBA" id="ARBA00022723"/>
    </source>
</evidence>
<comment type="catalytic activity">
    <reaction evidence="1 12">
        <text>1,2-dihydroxy-5-(methylsulfanyl)pent-1-en-3-one + O2 = 4-methylsulfanyl-2-oxobutanoate + formate + 2 H(+)</text>
        <dbReference type="Rhea" id="RHEA:24504"/>
        <dbReference type="ChEBI" id="CHEBI:15378"/>
        <dbReference type="ChEBI" id="CHEBI:15379"/>
        <dbReference type="ChEBI" id="CHEBI:15740"/>
        <dbReference type="ChEBI" id="CHEBI:16723"/>
        <dbReference type="ChEBI" id="CHEBI:49252"/>
        <dbReference type="EC" id="1.13.11.54"/>
    </reaction>
</comment>
<organism evidence="14">
    <name type="scientific">Selaginella moellendorffii</name>
    <name type="common">Spikemoss</name>
    <dbReference type="NCBI Taxonomy" id="88036"/>
    <lineage>
        <taxon>Eukaryota</taxon>
        <taxon>Viridiplantae</taxon>
        <taxon>Streptophyta</taxon>
        <taxon>Embryophyta</taxon>
        <taxon>Tracheophyta</taxon>
        <taxon>Lycopodiopsida</taxon>
        <taxon>Selaginellales</taxon>
        <taxon>Selaginellaceae</taxon>
        <taxon>Selaginella</taxon>
    </lineage>
</organism>
<evidence type="ECO:0000256" key="4">
    <source>
        <dbReference type="ARBA" id="ARBA00022596"/>
    </source>
</evidence>
<dbReference type="CDD" id="cd02232">
    <property type="entry name" value="cupin_ARD"/>
    <property type="match status" value="1"/>
</dbReference>
<dbReference type="GO" id="GO:0010308">
    <property type="term" value="F:acireductone dioxygenase (Ni2+-requiring) activity"/>
    <property type="evidence" value="ECO:0007669"/>
    <property type="project" value="UniProtKB-UniRule"/>
</dbReference>
<feature type="binding site" evidence="12">
    <location>
        <position position="93"/>
    </location>
    <ligand>
        <name>Ni(2+)</name>
        <dbReference type="ChEBI" id="CHEBI:49786"/>
        <note>for nickel-dependent acireductone dioxygenase activity</note>
    </ligand>
</feature>
<feature type="binding site" evidence="12">
    <location>
        <position position="132"/>
    </location>
    <ligand>
        <name>Fe(2+)</name>
        <dbReference type="ChEBI" id="CHEBI:29033"/>
        <note>for iron-dependent acireductone dioxygenase activity</note>
    </ligand>
</feature>
<dbReference type="HOGENOM" id="CLU_090154_0_1_1"/>
<reference evidence="13 14" key="1">
    <citation type="journal article" date="2011" name="Science">
        <title>The Selaginella genome identifies genetic changes associated with the evolution of vascular plants.</title>
        <authorList>
            <person name="Banks J.A."/>
            <person name="Nishiyama T."/>
            <person name="Hasebe M."/>
            <person name="Bowman J.L."/>
            <person name="Gribskov M."/>
            <person name="dePamphilis C."/>
            <person name="Albert V.A."/>
            <person name="Aono N."/>
            <person name="Aoyama T."/>
            <person name="Ambrose B.A."/>
            <person name="Ashton N.W."/>
            <person name="Axtell M.J."/>
            <person name="Barker E."/>
            <person name="Barker M.S."/>
            <person name="Bennetzen J.L."/>
            <person name="Bonawitz N.D."/>
            <person name="Chapple C."/>
            <person name="Cheng C."/>
            <person name="Correa L.G."/>
            <person name="Dacre M."/>
            <person name="DeBarry J."/>
            <person name="Dreyer I."/>
            <person name="Elias M."/>
            <person name="Engstrom E.M."/>
            <person name="Estelle M."/>
            <person name="Feng L."/>
            <person name="Finet C."/>
            <person name="Floyd S.K."/>
            <person name="Frommer W.B."/>
            <person name="Fujita T."/>
            <person name="Gramzow L."/>
            <person name="Gutensohn M."/>
            <person name="Harholt J."/>
            <person name="Hattori M."/>
            <person name="Heyl A."/>
            <person name="Hirai T."/>
            <person name="Hiwatashi Y."/>
            <person name="Ishikawa M."/>
            <person name="Iwata M."/>
            <person name="Karol K.G."/>
            <person name="Koehler B."/>
            <person name="Kolukisaoglu U."/>
            <person name="Kubo M."/>
            <person name="Kurata T."/>
            <person name="Lalonde S."/>
            <person name="Li K."/>
            <person name="Li Y."/>
            <person name="Litt A."/>
            <person name="Lyons E."/>
            <person name="Manning G."/>
            <person name="Maruyama T."/>
            <person name="Michael T.P."/>
            <person name="Mikami K."/>
            <person name="Miyazaki S."/>
            <person name="Morinaga S."/>
            <person name="Murata T."/>
            <person name="Mueller-Roeber B."/>
            <person name="Nelson D.R."/>
            <person name="Obara M."/>
            <person name="Oguri Y."/>
            <person name="Olmstead R.G."/>
            <person name="Onodera N."/>
            <person name="Petersen B.L."/>
            <person name="Pils B."/>
            <person name="Prigge M."/>
            <person name="Rensing S.A."/>
            <person name="Riano-Pachon D.M."/>
            <person name="Roberts A.W."/>
            <person name="Sato Y."/>
            <person name="Scheller H.V."/>
            <person name="Schulz B."/>
            <person name="Schulz C."/>
            <person name="Shakirov E.V."/>
            <person name="Shibagaki N."/>
            <person name="Shinohara N."/>
            <person name="Shippen D.E."/>
            <person name="Soerensen I."/>
            <person name="Sotooka R."/>
            <person name="Sugimoto N."/>
            <person name="Sugita M."/>
            <person name="Sumikawa N."/>
            <person name="Tanurdzic M."/>
            <person name="Theissen G."/>
            <person name="Ulvskov P."/>
            <person name="Wakazuki S."/>
            <person name="Weng J.K."/>
            <person name="Willats W.W."/>
            <person name="Wipf D."/>
            <person name="Wolf P.G."/>
            <person name="Yang L."/>
            <person name="Zimmer A.D."/>
            <person name="Zhu Q."/>
            <person name="Mitros T."/>
            <person name="Hellsten U."/>
            <person name="Loque D."/>
            <person name="Otillar R."/>
            <person name="Salamov A."/>
            <person name="Schmutz J."/>
            <person name="Shapiro H."/>
            <person name="Lindquist E."/>
            <person name="Lucas S."/>
            <person name="Rokhsar D."/>
            <person name="Grigoriev I.V."/>
        </authorList>
    </citation>
    <scope>NUCLEOTIDE SEQUENCE [LARGE SCALE GENOMIC DNA]</scope>
</reference>
<dbReference type="PANTHER" id="PTHR23418">
    <property type="entry name" value="ACIREDUCTONE DIOXYGENASE"/>
    <property type="match status" value="1"/>
</dbReference>
<feature type="binding site" evidence="12">
    <location>
        <position position="89"/>
    </location>
    <ligand>
        <name>Fe(2+)</name>
        <dbReference type="ChEBI" id="CHEBI:29033"/>
        <note>for iron-dependent acireductone dioxygenase activity</note>
    </ligand>
</feature>
<dbReference type="GO" id="GO:0005506">
    <property type="term" value="F:iron ion binding"/>
    <property type="evidence" value="ECO:0007669"/>
    <property type="project" value="UniProtKB-UniRule"/>
</dbReference>
<feature type="binding site" evidence="12">
    <location>
        <position position="132"/>
    </location>
    <ligand>
        <name>Ni(2+)</name>
        <dbReference type="ChEBI" id="CHEBI:49786"/>
        <note>for nickel-dependent acireductone dioxygenase activity</note>
    </ligand>
</feature>
<keyword evidence="14" id="KW-1185">Reference proteome</keyword>
<dbReference type="Proteomes" id="UP000001514">
    <property type="component" value="Unassembled WGS sequence"/>
</dbReference>
<evidence type="ECO:0000313" key="14">
    <source>
        <dbReference type="Proteomes" id="UP000001514"/>
    </source>
</evidence>
<evidence type="ECO:0000256" key="12">
    <source>
        <dbReference type="HAMAP-Rule" id="MF_03154"/>
    </source>
</evidence>
<evidence type="ECO:0000256" key="2">
    <source>
        <dbReference type="ARBA" id="ARBA00004413"/>
    </source>
</evidence>
<evidence type="ECO:0000313" key="13">
    <source>
        <dbReference type="EMBL" id="EFJ15864.1"/>
    </source>
</evidence>
<comment type="similarity">
    <text evidence="12">Belongs to the acireductone dioxygenase (ARD) family.</text>
</comment>
<evidence type="ECO:0000256" key="3">
    <source>
        <dbReference type="ARBA" id="ARBA00022490"/>
    </source>
</evidence>
<dbReference type="FunCoup" id="D8SIG5">
    <property type="interactions" value="3503"/>
</dbReference>
<feature type="binding site" evidence="12">
    <location>
        <position position="89"/>
    </location>
    <ligand>
        <name>Ni(2+)</name>
        <dbReference type="ChEBI" id="CHEBI:49786"/>
        <note>for nickel-dependent acireductone dioxygenase activity</note>
    </ligand>
</feature>
<dbReference type="OrthoDB" id="1867259at2759"/>
<evidence type="ECO:0000256" key="11">
    <source>
        <dbReference type="ARBA" id="ARBA00023242"/>
    </source>
</evidence>
<dbReference type="GO" id="GO:0005634">
    <property type="term" value="C:nucleus"/>
    <property type="evidence" value="ECO:0007669"/>
    <property type="project" value="UniProtKB-SubCell"/>
</dbReference>
<dbReference type="EMBL" id="GL377621">
    <property type="protein sequence ID" value="EFJ15864.1"/>
    <property type="molecule type" value="Genomic_DNA"/>
</dbReference>
<keyword evidence="10 12" id="KW-0486">Methionine biosynthesis</keyword>
<name>D8SIG5_SELML</name>
<dbReference type="FunFam" id="2.60.120.10:FF:000031">
    <property type="entry name" value="1,2-dihydroxy-3-keto-5-methylthiopentene dioxygenase"/>
    <property type="match status" value="1"/>
</dbReference>
<keyword evidence="5 12" id="KW-0028">Amino-acid biosynthesis</keyword>
<dbReference type="UniPathway" id="UPA00904">
    <property type="reaction ID" value="UER00878"/>
</dbReference>
<dbReference type="Gramene" id="EFJ15864">
    <property type="protein sequence ID" value="EFJ15864"/>
    <property type="gene ID" value="SELMODRAFT_445420"/>
</dbReference>
<dbReference type="InterPro" id="IPR004313">
    <property type="entry name" value="ARD"/>
</dbReference>
<evidence type="ECO:0000256" key="8">
    <source>
        <dbReference type="ARBA" id="ARBA00023002"/>
    </source>
</evidence>